<reference evidence="1 2" key="1">
    <citation type="submission" date="2018-06" db="EMBL/GenBank/DDBJ databases">
        <authorList>
            <consortium name="Pathogen Informatics"/>
            <person name="Doyle S."/>
        </authorList>
    </citation>
    <scope>NUCLEOTIDE SEQUENCE [LARGE SCALE GENOMIC DNA]</scope>
    <source>
        <strain evidence="1 2">NCTC11546</strain>
    </source>
</reference>
<dbReference type="RefSeq" id="WP_181464123.1">
    <property type="nucleotide sequence ID" value="NZ_UARG01000012.1"/>
</dbReference>
<name>A0A2X1H489_CAPOC</name>
<evidence type="ECO:0000313" key="2">
    <source>
        <dbReference type="Proteomes" id="UP000249891"/>
    </source>
</evidence>
<gene>
    <name evidence="1" type="ORF">NCTC11546_00101</name>
</gene>
<sequence>MGIKGAFINGKTSEDILSIPKGQRPAPSTYLSSGYIQQHLAKFEKEGGAFIIRRRDVVESNYITMAPRKFIGLRSDMEGVIRKYNDSNKNLNVLIEELDLGKDYFKATDEVFFVKVPPEKFTFDFPNGNEVGAYDELWIPGGCTIHGTKEAVISNSENLIHNKDWDTFINFFGSNNVLKIK</sequence>
<protein>
    <submittedName>
        <fullName evidence="1">Uncharacterized protein</fullName>
    </submittedName>
</protein>
<organism evidence="1 2">
    <name type="scientific">Capnocytophaga ochracea</name>
    <dbReference type="NCBI Taxonomy" id="1018"/>
    <lineage>
        <taxon>Bacteria</taxon>
        <taxon>Pseudomonadati</taxon>
        <taxon>Bacteroidota</taxon>
        <taxon>Flavobacteriia</taxon>
        <taxon>Flavobacteriales</taxon>
        <taxon>Flavobacteriaceae</taxon>
        <taxon>Capnocytophaga</taxon>
    </lineage>
</organism>
<proteinExistence type="predicted"/>
<dbReference type="Proteomes" id="UP000249891">
    <property type="component" value="Unassembled WGS sequence"/>
</dbReference>
<evidence type="ECO:0000313" key="1">
    <source>
        <dbReference type="EMBL" id="SPV25509.1"/>
    </source>
</evidence>
<dbReference type="AlphaFoldDB" id="A0A2X1H489"/>
<accession>A0A2X1H489</accession>
<dbReference type="EMBL" id="UARG01000012">
    <property type="protein sequence ID" value="SPV25509.1"/>
    <property type="molecule type" value="Genomic_DNA"/>
</dbReference>